<dbReference type="GO" id="GO:0016034">
    <property type="term" value="F:maleylacetoacetate isomerase activity"/>
    <property type="evidence" value="ECO:0007669"/>
    <property type="project" value="TreeGrafter"/>
</dbReference>
<dbReference type="InterPro" id="IPR001909">
    <property type="entry name" value="KRAB"/>
</dbReference>
<reference evidence="4" key="1">
    <citation type="submission" date="2017-05" db="EMBL/GenBank/DDBJ databases">
        <authorList>
            <person name="Rodrigo-Torres L."/>
            <person name="Arahal R. D."/>
            <person name="Lucena T."/>
        </authorList>
    </citation>
    <scope>NUCLEOTIDE SEQUENCE [LARGE SCALE GENOMIC DNA]</scope>
    <source>
        <strain evidence="4">CECT 8868</strain>
    </source>
</reference>
<dbReference type="InterPro" id="IPR036282">
    <property type="entry name" value="Glutathione-S-Trfase_C_sf"/>
</dbReference>
<dbReference type="CDD" id="cd03194">
    <property type="entry name" value="GST_C_3"/>
    <property type="match status" value="1"/>
</dbReference>
<dbReference type="Gene3D" id="1.20.1050.10">
    <property type="match status" value="1"/>
</dbReference>
<protein>
    <submittedName>
        <fullName evidence="3">Glutathione S-transferase YfcF</fullName>
        <ecNumber evidence="3">2.5.1.18</ecNumber>
    </submittedName>
</protein>
<dbReference type="GO" id="GO:0006355">
    <property type="term" value="P:regulation of DNA-templated transcription"/>
    <property type="evidence" value="ECO:0007669"/>
    <property type="project" value="InterPro"/>
</dbReference>
<sequence>MTYQLILGNRLYFSWSIAANMMVEKFGLSEHFDIQIVLPKEEADVARFLKDIPPARTLPTMVTPDGIVVSDSLAIAEELASRFPEANMWPTDPAARALARTVAAEMHSSFGGLRGNWPVNLRHVFTGAVAPPEIEKELDRLETIWANAREKSDSTTPWLCGDYCIADAIFAPMAARLAAYKFDTRPVTKAYVAAHLADPAFQKWRADGLQNDPVMPKFDLDLPTEPWPV</sequence>
<dbReference type="SUPFAM" id="SSF52833">
    <property type="entry name" value="Thioredoxin-like"/>
    <property type="match status" value="1"/>
</dbReference>
<dbReference type="Proteomes" id="UP000203464">
    <property type="component" value="Unassembled WGS sequence"/>
</dbReference>
<feature type="domain" description="GST N-terminal" evidence="1">
    <location>
        <begin position="1"/>
        <end position="87"/>
    </location>
</feature>
<dbReference type="GO" id="GO:0006559">
    <property type="term" value="P:L-phenylalanine catabolic process"/>
    <property type="evidence" value="ECO:0007669"/>
    <property type="project" value="TreeGrafter"/>
</dbReference>
<dbReference type="PANTHER" id="PTHR42673">
    <property type="entry name" value="MALEYLACETOACETATE ISOMERASE"/>
    <property type="match status" value="1"/>
</dbReference>
<evidence type="ECO:0000259" key="2">
    <source>
        <dbReference type="PROSITE" id="PS50805"/>
    </source>
</evidence>
<proteinExistence type="predicted"/>
<dbReference type="SUPFAM" id="SSF47616">
    <property type="entry name" value="GST C-terminal domain-like"/>
    <property type="match status" value="1"/>
</dbReference>
<dbReference type="InterPro" id="IPR004045">
    <property type="entry name" value="Glutathione_S-Trfase_N"/>
</dbReference>
<dbReference type="Pfam" id="PF13409">
    <property type="entry name" value="GST_N_2"/>
    <property type="match status" value="1"/>
</dbReference>
<dbReference type="GO" id="GO:0006749">
    <property type="term" value="P:glutathione metabolic process"/>
    <property type="evidence" value="ECO:0007669"/>
    <property type="project" value="TreeGrafter"/>
</dbReference>
<dbReference type="InterPro" id="IPR036249">
    <property type="entry name" value="Thioredoxin-like_sf"/>
</dbReference>
<dbReference type="GO" id="GO:0004364">
    <property type="term" value="F:glutathione transferase activity"/>
    <property type="evidence" value="ECO:0007669"/>
    <property type="project" value="UniProtKB-EC"/>
</dbReference>
<keyword evidence="4" id="KW-1185">Reference proteome</keyword>
<evidence type="ECO:0000313" key="4">
    <source>
        <dbReference type="Proteomes" id="UP000203464"/>
    </source>
</evidence>
<dbReference type="PROSITE" id="PS50404">
    <property type="entry name" value="GST_NTER"/>
    <property type="match status" value="1"/>
</dbReference>
<organism evidence="3 4">
    <name type="scientific">Octadecabacter ascidiaceicola</name>
    <dbReference type="NCBI Taxonomy" id="1655543"/>
    <lineage>
        <taxon>Bacteria</taxon>
        <taxon>Pseudomonadati</taxon>
        <taxon>Pseudomonadota</taxon>
        <taxon>Alphaproteobacteria</taxon>
        <taxon>Rhodobacterales</taxon>
        <taxon>Roseobacteraceae</taxon>
        <taxon>Octadecabacter</taxon>
    </lineage>
</organism>
<accession>A0A238K8F1</accession>
<dbReference type="EC" id="2.5.1.18" evidence="3"/>
<keyword evidence="3" id="KW-0808">Transferase</keyword>
<gene>
    <name evidence="3" type="primary">yfcF</name>
    <name evidence="3" type="ORF">OCA8868_01820</name>
</gene>
<dbReference type="PANTHER" id="PTHR42673:SF4">
    <property type="entry name" value="MALEYLACETOACETATE ISOMERASE"/>
    <property type="match status" value="1"/>
</dbReference>
<dbReference type="RefSeq" id="WP_093996256.1">
    <property type="nucleotide sequence ID" value="NZ_FXYD01000003.1"/>
</dbReference>
<dbReference type="OrthoDB" id="9799538at2"/>
<name>A0A238K8F1_9RHOB</name>
<dbReference type="AlphaFoldDB" id="A0A238K8F1"/>
<dbReference type="EMBL" id="FXYD01000003">
    <property type="protein sequence ID" value="SMX39073.1"/>
    <property type="molecule type" value="Genomic_DNA"/>
</dbReference>
<dbReference type="PROSITE" id="PS50805">
    <property type="entry name" value="KRAB"/>
    <property type="match status" value="1"/>
</dbReference>
<dbReference type="Gene3D" id="3.40.30.10">
    <property type="entry name" value="Glutaredoxin"/>
    <property type="match status" value="1"/>
</dbReference>
<evidence type="ECO:0000313" key="3">
    <source>
        <dbReference type="EMBL" id="SMX39073.1"/>
    </source>
</evidence>
<evidence type="ECO:0000259" key="1">
    <source>
        <dbReference type="PROSITE" id="PS50404"/>
    </source>
</evidence>
<feature type="domain" description="KRAB" evidence="2">
    <location>
        <begin position="74"/>
        <end position="157"/>
    </location>
</feature>